<feature type="region of interest" description="Disordered" evidence="1">
    <location>
        <begin position="89"/>
        <end position="113"/>
    </location>
</feature>
<comment type="caution">
    <text evidence="2">The sequence shown here is derived from an EMBL/GenBank/DDBJ whole genome shotgun (WGS) entry which is preliminary data.</text>
</comment>
<name>A0ABD0UTT2_DENTH</name>
<reference evidence="2 3" key="1">
    <citation type="journal article" date="2024" name="Plant Biotechnol. J.">
        <title>Dendrobium thyrsiflorum genome and its molecular insights into genes involved in important horticultural traits.</title>
        <authorList>
            <person name="Chen B."/>
            <person name="Wang J.Y."/>
            <person name="Zheng P.J."/>
            <person name="Li K.L."/>
            <person name="Liang Y.M."/>
            <person name="Chen X.F."/>
            <person name="Zhang C."/>
            <person name="Zhao X."/>
            <person name="He X."/>
            <person name="Zhang G.Q."/>
            <person name="Liu Z.J."/>
            <person name="Xu Q."/>
        </authorList>
    </citation>
    <scope>NUCLEOTIDE SEQUENCE [LARGE SCALE GENOMIC DNA]</scope>
    <source>
        <strain evidence="2">GZMU011</strain>
    </source>
</reference>
<dbReference type="EMBL" id="JANQDX010000011">
    <property type="protein sequence ID" value="KAL0916232.1"/>
    <property type="molecule type" value="Genomic_DNA"/>
</dbReference>
<dbReference type="AlphaFoldDB" id="A0ABD0UTT2"/>
<organism evidence="2 3">
    <name type="scientific">Dendrobium thyrsiflorum</name>
    <name type="common">Pinecone-like raceme dendrobium</name>
    <name type="synonym">Orchid</name>
    <dbReference type="NCBI Taxonomy" id="117978"/>
    <lineage>
        <taxon>Eukaryota</taxon>
        <taxon>Viridiplantae</taxon>
        <taxon>Streptophyta</taxon>
        <taxon>Embryophyta</taxon>
        <taxon>Tracheophyta</taxon>
        <taxon>Spermatophyta</taxon>
        <taxon>Magnoliopsida</taxon>
        <taxon>Liliopsida</taxon>
        <taxon>Asparagales</taxon>
        <taxon>Orchidaceae</taxon>
        <taxon>Epidendroideae</taxon>
        <taxon>Malaxideae</taxon>
        <taxon>Dendrobiinae</taxon>
        <taxon>Dendrobium</taxon>
    </lineage>
</organism>
<evidence type="ECO:0000313" key="3">
    <source>
        <dbReference type="Proteomes" id="UP001552299"/>
    </source>
</evidence>
<evidence type="ECO:0000256" key="1">
    <source>
        <dbReference type="SAM" id="MobiDB-lite"/>
    </source>
</evidence>
<evidence type="ECO:0000313" key="2">
    <source>
        <dbReference type="EMBL" id="KAL0916232.1"/>
    </source>
</evidence>
<dbReference type="Proteomes" id="UP001552299">
    <property type="component" value="Unassembled WGS sequence"/>
</dbReference>
<gene>
    <name evidence="2" type="ORF">M5K25_013725</name>
</gene>
<protein>
    <submittedName>
        <fullName evidence="2">Uncharacterized protein</fullName>
    </submittedName>
</protein>
<keyword evidence="3" id="KW-1185">Reference proteome</keyword>
<proteinExistence type="predicted"/>
<accession>A0ABD0UTT2</accession>
<sequence length="113" mass="12869">MQRSVWQHRLPLEAILDALVLAITRETNTHTWKAQRTKASNMADEPENMLAIVITPSMRKTQNQSWKLPKLKLGPSELRFQQTYSQTDRLGITNPTTPESHTIGNIANSQAKF</sequence>